<reference evidence="1 2" key="1">
    <citation type="submission" date="2015-11" db="EMBL/GenBank/DDBJ databases">
        <title>Whole-Genome Sequence of Candidatus Oderbacter manganicum from the National Park Lower Oder Valley, Germany.</title>
        <authorList>
            <person name="Braun B."/>
            <person name="Liere K."/>
            <person name="Szewzyk U."/>
        </authorList>
    </citation>
    <scope>NUCLEOTIDE SEQUENCE [LARGE SCALE GENOMIC DNA]</scope>
    <source>
        <strain evidence="1 2">OTSz_A_272</strain>
    </source>
</reference>
<protein>
    <submittedName>
        <fullName evidence="1">Uncharacterized protein</fullName>
    </submittedName>
</protein>
<evidence type="ECO:0000313" key="1">
    <source>
        <dbReference type="EMBL" id="ANP46497.1"/>
    </source>
</evidence>
<dbReference type="KEGG" id="cbot:ATE48_11500"/>
<dbReference type="STRING" id="1759059.ATE48_11500"/>
<dbReference type="AlphaFoldDB" id="A0A1B1AIW0"/>
<sequence length="74" mass="8188">MERAVLLGYVVQSQHDAAPNTRRHCVVCESEAEALTLVSAKLEAGVIDVHVLRQLAPWEISVFNLDPRDVRPAP</sequence>
<gene>
    <name evidence="1" type="ORF">ATE48_11500</name>
</gene>
<evidence type="ECO:0000313" key="2">
    <source>
        <dbReference type="Proteomes" id="UP000092498"/>
    </source>
</evidence>
<keyword evidence="2" id="KW-1185">Reference proteome</keyword>
<name>A0A1B1AIW0_9PROT</name>
<dbReference type="Proteomes" id="UP000092498">
    <property type="component" value="Chromosome"/>
</dbReference>
<dbReference type="EMBL" id="CP013244">
    <property type="protein sequence ID" value="ANP46497.1"/>
    <property type="molecule type" value="Genomic_DNA"/>
</dbReference>
<proteinExistence type="predicted"/>
<dbReference type="InParanoid" id="A0A1B1AIW0"/>
<accession>A0A1B1AIW0</accession>
<organism evidence="1 2">
    <name type="scientific">Candidatus Viadribacter manganicus</name>
    <dbReference type="NCBI Taxonomy" id="1759059"/>
    <lineage>
        <taxon>Bacteria</taxon>
        <taxon>Pseudomonadati</taxon>
        <taxon>Pseudomonadota</taxon>
        <taxon>Alphaproteobacteria</taxon>
        <taxon>Hyphomonadales</taxon>
        <taxon>Hyphomonadaceae</taxon>
        <taxon>Candidatus Viadribacter</taxon>
    </lineage>
</organism>